<keyword evidence="2" id="KW-1185">Reference proteome</keyword>
<name>A0A1Y4SWV4_9FIRM</name>
<gene>
    <name evidence="1" type="ORF">B5E75_10180</name>
</gene>
<dbReference type="Proteomes" id="UP000195305">
    <property type="component" value="Unassembled WGS sequence"/>
</dbReference>
<dbReference type="AlphaFoldDB" id="A0A1Y4SWV4"/>
<organism evidence="1 2">
    <name type="scientific">Massilimicrobiota timonensis</name>
    <dbReference type="NCBI Taxonomy" id="1776392"/>
    <lineage>
        <taxon>Bacteria</taxon>
        <taxon>Bacillati</taxon>
        <taxon>Bacillota</taxon>
        <taxon>Erysipelotrichia</taxon>
        <taxon>Erysipelotrichales</taxon>
        <taxon>Erysipelotrichaceae</taxon>
        <taxon>Massilimicrobiota</taxon>
    </lineage>
</organism>
<sequence length="181" mass="22218">MYIYDITNNQYQFPILDPDFSYQHIDYQKNLYPFFKQLHIPQSVRFLTGIYIEYRILPYFIEEYPQLYFHVSKHLVEKMKTYFDFGDVHLYYERSNFFFMVMFNTNEDLIEIAFIELYHYLQDKTFEYLHQTCSFQIKCGAYVSTVNIHPYKLFDLSKEQCQQILSKKTAHISVYNLKLLR</sequence>
<dbReference type="EMBL" id="NFLJ01000030">
    <property type="protein sequence ID" value="OUQ33441.1"/>
    <property type="molecule type" value="Genomic_DNA"/>
</dbReference>
<proteinExistence type="predicted"/>
<evidence type="ECO:0000313" key="1">
    <source>
        <dbReference type="EMBL" id="OUQ33441.1"/>
    </source>
</evidence>
<dbReference type="OrthoDB" id="1644727at2"/>
<protein>
    <submittedName>
        <fullName evidence="1">Uncharacterized protein</fullName>
    </submittedName>
</protein>
<comment type="caution">
    <text evidence="1">The sequence shown here is derived from an EMBL/GenBank/DDBJ whole genome shotgun (WGS) entry which is preliminary data.</text>
</comment>
<reference evidence="1 2" key="1">
    <citation type="journal article" date="2018" name="BMC Genomics">
        <title>Whole genome sequencing and function prediction of 133 gut anaerobes isolated from chicken caecum in pure cultures.</title>
        <authorList>
            <person name="Medvecky M."/>
            <person name="Cejkova D."/>
            <person name="Polansky O."/>
            <person name="Karasova D."/>
            <person name="Kubasova T."/>
            <person name="Cizek A."/>
            <person name="Rychlik I."/>
        </authorList>
    </citation>
    <scope>NUCLEOTIDE SEQUENCE [LARGE SCALE GENOMIC DNA]</scope>
    <source>
        <strain evidence="1 2">An13</strain>
    </source>
</reference>
<dbReference type="RefSeq" id="WP_087358895.1">
    <property type="nucleotide sequence ID" value="NZ_AP031415.1"/>
</dbReference>
<evidence type="ECO:0000313" key="2">
    <source>
        <dbReference type="Proteomes" id="UP000195305"/>
    </source>
</evidence>
<accession>A0A1Y4SWV4</accession>